<dbReference type="EMBL" id="BGZK01000340">
    <property type="protein sequence ID" value="GBP37847.1"/>
    <property type="molecule type" value="Genomic_DNA"/>
</dbReference>
<keyword evidence="3" id="KW-1185">Reference proteome</keyword>
<accession>A0A4C1VHR6</accession>
<evidence type="ECO:0000256" key="1">
    <source>
        <dbReference type="SAM" id="MobiDB-lite"/>
    </source>
</evidence>
<dbReference type="Proteomes" id="UP000299102">
    <property type="component" value="Unassembled WGS sequence"/>
</dbReference>
<evidence type="ECO:0000313" key="3">
    <source>
        <dbReference type="Proteomes" id="UP000299102"/>
    </source>
</evidence>
<dbReference type="AlphaFoldDB" id="A0A4C1VHR6"/>
<name>A0A4C1VHR6_EUMVA</name>
<sequence length="102" mass="10395">MSVTMGVGSDDPPSTGAERGPRPLIRNKNIMGSCASAVGWPAAGAASACDIDVTSYMGRKNAAKVTCACAARDARERNVPHASAPSCPEVAGYCYATVYALA</sequence>
<protein>
    <submittedName>
        <fullName evidence="2">Uncharacterized protein</fullName>
    </submittedName>
</protein>
<feature type="region of interest" description="Disordered" evidence="1">
    <location>
        <begin position="1"/>
        <end position="24"/>
    </location>
</feature>
<gene>
    <name evidence="2" type="ORF">EVAR_21382_1</name>
</gene>
<reference evidence="2 3" key="1">
    <citation type="journal article" date="2019" name="Commun. Biol.">
        <title>The bagworm genome reveals a unique fibroin gene that provides high tensile strength.</title>
        <authorList>
            <person name="Kono N."/>
            <person name="Nakamura H."/>
            <person name="Ohtoshi R."/>
            <person name="Tomita M."/>
            <person name="Numata K."/>
            <person name="Arakawa K."/>
        </authorList>
    </citation>
    <scope>NUCLEOTIDE SEQUENCE [LARGE SCALE GENOMIC DNA]</scope>
</reference>
<comment type="caution">
    <text evidence="2">The sequence shown here is derived from an EMBL/GenBank/DDBJ whole genome shotgun (WGS) entry which is preliminary data.</text>
</comment>
<organism evidence="2 3">
    <name type="scientific">Eumeta variegata</name>
    <name type="common">Bagworm moth</name>
    <name type="synonym">Eumeta japonica</name>
    <dbReference type="NCBI Taxonomy" id="151549"/>
    <lineage>
        <taxon>Eukaryota</taxon>
        <taxon>Metazoa</taxon>
        <taxon>Ecdysozoa</taxon>
        <taxon>Arthropoda</taxon>
        <taxon>Hexapoda</taxon>
        <taxon>Insecta</taxon>
        <taxon>Pterygota</taxon>
        <taxon>Neoptera</taxon>
        <taxon>Endopterygota</taxon>
        <taxon>Lepidoptera</taxon>
        <taxon>Glossata</taxon>
        <taxon>Ditrysia</taxon>
        <taxon>Tineoidea</taxon>
        <taxon>Psychidae</taxon>
        <taxon>Oiketicinae</taxon>
        <taxon>Eumeta</taxon>
    </lineage>
</organism>
<proteinExistence type="predicted"/>
<evidence type="ECO:0000313" key="2">
    <source>
        <dbReference type="EMBL" id="GBP37847.1"/>
    </source>
</evidence>